<dbReference type="PANTHER" id="PTHR45725:SF1">
    <property type="entry name" value="DISHEVELLED ASSOCIATED ACTIVATOR OF MORPHOGENESIS, ISOFORM D"/>
    <property type="match status" value="1"/>
</dbReference>
<sequence>MPPPGPPQFELPEAHAVGFVLPVAPWHDRYAVNFDRTFQRYLASQADIVYVHTTEEDYLSSLLPVDAHRLVVERTIAPKLVTGWDKNFHALPHWPAYKKLFGMHEMCRNHEYVIAMDVDAVIGARPENLLARLRALDASRTIWFAPGNGDGNINMDGVEVGKQQHLSPQQLVRWDNFTRQQYSWWNTIPYFRCAWLSDFEQHIEWTPEQMVRTNFEQLLYHEYLVHAQNFQARFVPVWVEDLCPCDTPEMRESCIETIALEQPMMAPICTFEFVGELARQSSSTVEPPFIFIHINRHHGAGVEPFWMQFYNGTFPPPPPAPSPPPHIPVPAGHPIAFLIPVHPPKMPDAVKFHRTARRYLEDEFDVVYLHTWAADHAQSKLPPAAKTLVVEQFVSPTAIGRWRGLVGGLWAAHKKLLGINELCVNHEYVIALDCDSVIASRPGDLLGDLRALDADRTVWYAPSDVGAADKHEMSRMSYFTREQWEHFADVTRGEFSWWTSLPYYNCAWFTNFTAEIDWIPEIMVNTAFEQIVYHEYLMRYRGFSPKFVPVHVEDLCKCDQPHEVDDCVETLAASAPMMVPICTFEVLGALIERTSPKISPPFIFCHVDRLDRRGTAPFWAHFYNNGSVLAPVAPSPPHFETLAPPAMAAPEQVSDEESAGLDSDDYADNANGPADDPVLWWKFDDDSSTDTVQGVPLTLYNGAFVAKGALHFPTSTTNRPYAIASNLTVAVTWESGEHTLATWISLASLEVPGGACPMAVQNSVSGHFDGFVWQERVHHQWMAGSENYRRSGPADNGGNAESVVGYPVHMVITYGARGVCIYRNGVAYCPCYDVPFFWQDATSMGSEVLFGTRGIHNGQTFGTFTGSVEEAAVYDYELSPRQVGELYSAGLGRVPPHPPSAPPYPPYPPPFPPFPPFPPSPPHTPQHPPSPPSLPPSPPLPPFPPPLPPSPPQMPSPDGHAVAFMFPVHPPHDAKAAQLDRTAQRYLSDQADVVFVHTFEEDYLNSKLPASTNRLVVERGVPREKLLRWSKIWQPWAAYKKLFGLNELCRNHEYVIAMDADCLVGSRPENLLQQLRSLDADRRIYMANGWPMVDNELREIRKQ</sequence>
<protein>
    <submittedName>
        <fullName evidence="2">Uncharacterized protein</fullName>
    </submittedName>
</protein>
<comment type="caution">
    <text evidence="2">The sequence shown here is derived from an EMBL/GenBank/DDBJ whole genome shotgun (WGS) entry which is preliminary data.</text>
</comment>
<feature type="region of interest" description="Disordered" evidence="1">
    <location>
        <begin position="915"/>
        <end position="966"/>
    </location>
</feature>
<feature type="compositionally biased region" description="Acidic residues" evidence="1">
    <location>
        <begin position="653"/>
        <end position="667"/>
    </location>
</feature>
<dbReference type="SUPFAM" id="SSF49899">
    <property type="entry name" value="Concanavalin A-like lectins/glucanases"/>
    <property type="match status" value="1"/>
</dbReference>
<dbReference type="Gene3D" id="2.60.120.200">
    <property type="match status" value="1"/>
</dbReference>
<name>A0AAE0CB45_9CHLO</name>
<evidence type="ECO:0000256" key="1">
    <source>
        <dbReference type="SAM" id="MobiDB-lite"/>
    </source>
</evidence>
<dbReference type="PANTHER" id="PTHR45725">
    <property type="entry name" value="FORMIN HOMOLOGY 2 FAMILY MEMBER"/>
    <property type="match status" value="1"/>
</dbReference>
<dbReference type="InterPro" id="IPR013320">
    <property type="entry name" value="ConA-like_dom_sf"/>
</dbReference>
<feature type="region of interest" description="Disordered" evidence="1">
    <location>
        <begin position="648"/>
        <end position="668"/>
    </location>
</feature>
<feature type="non-terminal residue" evidence="2">
    <location>
        <position position="1103"/>
    </location>
</feature>
<evidence type="ECO:0000313" key="2">
    <source>
        <dbReference type="EMBL" id="KAK3251762.1"/>
    </source>
</evidence>
<proteinExistence type="predicted"/>
<gene>
    <name evidence="2" type="ORF">CYMTET_38904</name>
</gene>
<organism evidence="2 3">
    <name type="scientific">Cymbomonas tetramitiformis</name>
    <dbReference type="NCBI Taxonomy" id="36881"/>
    <lineage>
        <taxon>Eukaryota</taxon>
        <taxon>Viridiplantae</taxon>
        <taxon>Chlorophyta</taxon>
        <taxon>Pyramimonadophyceae</taxon>
        <taxon>Pyramimonadales</taxon>
        <taxon>Pyramimonadaceae</taxon>
        <taxon>Cymbomonas</taxon>
    </lineage>
</organism>
<reference evidence="2 3" key="1">
    <citation type="journal article" date="2015" name="Genome Biol. Evol.">
        <title>Comparative Genomics of a Bacterivorous Green Alga Reveals Evolutionary Causalities and Consequences of Phago-Mixotrophic Mode of Nutrition.</title>
        <authorList>
            <person name="Burns J.A."/>
            <person name="Paasch A."/>
            <person name="Narechania A."/>
            <person name="Kim E."/>
        </authorList>
    </citation>
    <scope>NUCLEOTIDE SEQUENCE [LARGE SCALE GENOMIC DNA]</scope>
    <source>
        <strain evidence="2 3">PLY_AMNH</strain>
    </source>
</reference>
<keyword evidence="3" id="KW-1185">Reference proteome</keyword>
<dbReference type="AlphaFoldDB" id="A0AAE0CB45"/>
<dbReference type="InterPro" id="IPR051425">
    <property type="entry name" value="Formin_Homology"/>
</dbReference>
<dbReference type="Proteomes" id="UP001190700">
    <property type="component" value="Unassembled WGS sequence"/>
</dbReference>
<evidence type="ECO:0000313" key="3">
    <source>
        <dbReference type="Proteomes" id="UP001190700"/>
    </source>
</evidence>
<feature type="compositionally biased region" description="Pro residues" evidence="1">
    <location>
        <begin position="915"/>
        <end position="955"/>
    </location>
</feature>
<accession>A0AAE0CB45</accession>
<dbReference type="EMBL" id="LGRX02025847">
    <property type="protein sequence ID" value="KAK3251762.1"/>
    <property type="molecule type" value="Genomic_DNA"/>
</dbReference>